<evidence type="ECO:0000256" key="1">
    <source>
        <dbReference type="ARBA" id="ARBA00022737"/>
    </source>
</evidence>
<evidence type="ECO:0000259" key="3">
    <source>
        <dbReference type="Pfam" id="PF24883"/>
    </source>
</evidence>
<dbReference type="EMBL" id="JANAWD010000750">
    <property type="protein sequence ID" value="KAJ3476115.1"/>
    <property type="molecule type" value="Genomic_DNA"/>
</dbReference>
<gene>
    <name evidence="4" type="ORF">NLI96_g11385</name>
</gene>
<protein>
    <recommendedName>
        <fullName evidence="3">Nephrocystin 3-like N-terminal domain-containing protein</fullName>
    </recommendedName>
</protein>
<dbReference type="AlphaFoldDB" id="A0AAD5UWR2"/>
<dbReference type="InterPro" id="IPR056884">
    <property type="entry name" value="NPHP3-like_N"/>
</dbReference>
<reference evidence="4" key="1">
    <citation type="submission" date="2022-07" db="EMBL/GenBank/DDBJ databases">
        <title>Genome Sequence of Physisporinus lineatus.</title>
        <authorList>
            <person name="Buettner E."/>
        </authorList>
    </citation>
    <scope>NUCLEOTIDE SEQUENCE</scope>
    <source>
        <strain evidence="4">VT162</strain>
    </source>
</reference>
<keyword evidence="1" id="KW-0677">Repeat</keyword>
<name>A0AAD5UWR2_9APHY</name>
<sequence>MTASQPLVCFQHATPTTLSSHSLNKPLNHSQHHEAPQQSLQEAQIIKADHQTAMDSLITTLKILETVSDRIPVVGEPLKTTIGVMIQLLEQVEVHLSPLFLLAPLTVEYQATKGNAKTINRLNEDIGTLTEGLLGPLKNSGLDFSQYPHELQEGIDDLISHPDSICQDILHKSKRNPVVCFLSASKDQGDIAEFKEKIDRGELSLLPFCAMPCPLHSQNTKFRELIDKLPRAKIAGWNASHSNAPVSFFEGTRKGILQMITEWINNDAPTAPHVFWLNSLAGIGKLTIAQMIAERAYNCGILGGSFFFSQNDHELSNVNKLFPMLAHQLAQFHTAYLKAIATALEKDCDIEFKDTLTQFKKLFFDPILRSNHKPAVLLLVLDAFDEALPEDSCFLEFKLPKIPRELGISLPNWPSASNLDAVVAKSGQLFIYAMTVVCFIAENWDPDPQGYLTRFLDSQTSLGPSSYQQLDCLYLHVLQSAVAGIDDIKYIDRFHATLAAIVLFRNPISLAALAALIGYDPDQALCSLYHLYSIILVSSTVQDTPKIYHLSFPDFIIDPSRCTDMKVYVDIQSQEASLLLQCLGTIIKSLHFNMGGFDTGPYTITEPEFHWGGYMYFKSMSNKDVSYEGLISPELGYSCQFWCSHLLKITNATAKVLAQLKVFSFEYLLFWVEAMSLLGLVEPERVAMRDAHQWAVSVILVLFLTWY</sequence>
<comment type="caution">
    <text evidence="4">The sequence shown here is derived from an EMBL/GenBank/DDBJ whole genome shotgun (WGS) entry which is preliminary data.</text>
</comment>
<dbReference type="PANTHER" id="PTHR10039:SF14">
    <property type="entry name" value="NACHT DOMAIN-CONTAINING PROTEIN"/>
    <property type="match status" value="1"/>
</dbReference>
<evidence type="ECO:0000313" key="4">
    <source>
        <dbReference type="EMBL" id="KAJ3476115.1"/>
    </source>
</evidence>
<accession>A0AAD5UWR2</accession>
<keyword evidence="5" id="KW-1185">Reference proteome</keyword>
<evidence type="ECO:0000313" key="5">
    <source>
        <dbReference type="Proteomes" id="UP001212997"/>
    </source>
</evidence>
<feature type="compositionally biased region" description="Polar residues" evidence="2">
    <location>
        <begin position="17"/>
        <end position="29"/>
    </location>
</feature>
<evidence type="ECO:0000256" key="2">
    <source>
        <dbReference type="SAM" id="MobiDB-lite"/>
    </source>
</evidence>
<dbReference type="Pfam" id="PF24883">
    <property type="entry name" value="NPHP3_N"/>
    <property type="match status" value="1"/>
</dbReference>
<dbReference type="PANTHER" id="PTHR10039">
    <property type="entry name" value="AMELOGENIN"/>
    <property type="match status" value="1"/>
</dbReference>
<dbReference type="Proteomes" id="UP001212997">
    <property type="component" value="Unassembled WGS sequence"/>
</dbReference>
<proteinExistence type="predicted"/>
<feature type="domain" description="Nephrocystin 3-like N-terminal" evidence="3">
    <location>
        <begin position="259"/>
        <end position="391"/>
    </location>
</feature>
<feature type="region of interest" description="Disordered" evidence="2">
    <location>
        <begin position="17"/>
        <end position="40"/>
    </location>
</feature>
<organism evidence="4 5">
    <name type="scientific">Meripilus lineatus</name>
    <dbReference type="NCBI Taxonomy" id="2056292"/>
    <lineage>
        <taxon>Eukaryota</taxon>
        <taxon>Fungi</taxon>
        <taxon>Dikarya</taxon>
        <taxon>Basidiomycota</taxon>
        <taxon>Agaricomycotina</taxon>
        <taxon>Agaricomycetes</taxon>
        <taxon>Polyporales</taxon>
        <taxon>Meripilaceae</taxon>
        <taxon>Meripilus</taxon>
    </lineage>
</organism>